<reference evidence="2" key="1">
    <citation type="submission" date="2022-11" db="EMBL/GenBank/DDBJ databases">
        <title>Centuries of genome instability and evolution in soft-shell clam transmissible cancer (bioRxiv).</title>
        <authorList>
            <person name="Hart S.F.M."/>
            <person name="Yonemitsu M.A."/>
            <person name="Giersch R.M."/>
            <person name="Beal B.F."/>
            <person name="Arriagada G."/>
            <person name="Davis B.W."/>
            <person name="Ostrander E.A."/>
            <person name="Goff S.P."/>
            <person name="Metzger M.J."/>
        </authorList>
    </citation>
    <scope>NUCLEOTIDE SEQUENCE</scope>
    <source>
        <strain evidence="2">MELC-2E11</strain>
        <tissue evidence="2">Siphon/mantle</tissue>
    </source>
</reference>
<dbReference type="Gene3D" id="2.20.100.10">
    <property type="entry name" value="Thrombospondin type-1 (TSP1) repeat"/>
    <property type="match status" value="1"/>
</dbReference>
<dbReference type="EMBL" id="CP111018">
    <property type="protein sequence ID" value="WAR10818.1"/>
    <property type="molecule type" value="Genomic_DNA"/>
</dbReference>
<dbReference type="PROSITE" id="PS50092">
    <property type="entry name" value="TSP1"/>
    <property type="match status" value="1"/>
</dbReference>
<evidence type="ECO:0000313" key="2">
    <source>
        <dbReference type="EMBL" id="WAR10818.1"/>
    </source>
</evidence>
<dbReference type="SUPFAM" id="SSF82895">
    <property type="entry name" value="TSP-1 type 1 repeat"/>
    <property type="match status" value="1"/>
</dbReference>
<feature type="non-terminal residue" evidence="2">
    <location>
        <position position="1"/>
    </location>
</feature>
<organism evidence="2 3">
    <name type="scientific">Mya arenaria</name>
    <name type="common">Soft-shell clam</name>
    <dbReference type="NCBI Taxonomy" id="6604"/>
    <lineage>
        <taxon>Eukaryota</taxon>
        <taxon>Metazoa</taxon>
        <taxon>Spiralia</taxon>
        <taxon>Lophotrochozoa</taxon>
        <taxon>Mollusca</taxon>
        <taxon>Bivalvia</taxon>
        <taxon>Autobranchia</taxon>
        <taxon>Heteroconchia</taxon>
        <taxon>Euheterodonta</taxon>
        <taxon>Imparidentia</taxon>
        <taxon>Neoheterodontei</taxon>
        <taxon>Myida</taxon>
        <taxon>Myoidea</taxon>
        <taxon>Myidae</taxon>
        <taxon>Mya</taxon>
    </lineage>
</organism>
<dbReference type="Pfam" id="PF00090">
    <property type="entry name" value="TSP_1"/>
    <property type="match status" value="1"/>
</dbReference>
<gene>
    <name evidence="2" type="ORF">MAR_035894</name>
</gene>
<evidence type="ECO:0000256" key="1">
    <source>
        <dbReference type="SAM" id="MobiDB-lite"/>
    </source>
</evidence>
<feature type="compositionally biased region" description="Basic residues" evidence="1">
    <location>
        <begin position="7"/>
        <end position="20"/>
    </location>
</feature>
<dbReference type="InterPro" id="IPR000884">
    <property type="entry name" value="TSP1_rpt"/>
</dbReference>
<name>A0ABY7ELE9_MYAAR</name>
<feature type="region of interest" description="Disordered" evidence="1">
    <location>
        <begin position="1"/>
        <end position="38"/>
    </location>
</feature>
<protein>
    <submittedName>
        <fullName evidence="2">Uncharacterized protein</fullName>
    </submittedName>
</protein>
<accession>A0ABY7ELE9</accession>
<keyword evidence="3" id="KW-1185">Reference proteome</keyword>
<evidence type="ECO:0000313" key="3">
    <source>
        <dbReference type="Proteomes" id="UP001164746"/>
    </source>
</evidence>
<sequence>MSDNEKKKNKKSNKRKKSEKRKASNSLSSSHLENSDHAASGNTCINFDPEFANNSQAYVTSVMNSNQSPVLNYGQPFQYGFNPQSPGVFAASTPQSNAPPPWALEIMSDIKSIKTVIPKIDQIEQALGSIKSKLSAFDERMSSVERKVNDIEKACSFVSEENDSRKTECSNDISAWMDWGSWTSCSVTCGAGLQRRYRNCTSTSSILGIGCVGSNDQTETCSNST</sequence>
<dbReference type="Proteomes" id="UP001164746">
    <property type="component" value="Chromosome 7"/>
</dbReference>
<dbReference type="InterPro" id="IPR036383">
    <property type="entry name" value="TSP1_rpt_sf"/>
</dbReference>
<proteinExistence type="predicted"/>
<dbReference type="SMART" id="SM00209">
    <property type="entry name" value="TSP1"/>
    <property type="match status" value="1"/>
</dbReference>